<evidence type="ECO:0000313" key="1">
    <source>
        <dbReference type="EMBL" id="BBC30048.1"/>
    </source>
</evidence>
<keyword evidence="3" id="KW-1185">Reference proteome</keyword>
<dbReference type="RefSeq" id="WP_286248357.1">
    <property type="nucleotide sequence ID" value="NZ_AP018448.1"/>
</dbReference>
<dbReference type="EMBL" id="AP018448">
    <property type="protein sequence ID" value="BBC30048.1"/>
    <property type="molecule type" value="Genomic_DNA"/>
</dbReference>
<sequence>MNTTPEPRALACTQCGAPVTIAEDITGYLDWGLAVIGDDGVVRREEWDCEPRVLMADNSRTVGRPRACCTNRECGHQWRLKRPFDPAAEPPT</sequence>
<proteinExistence type="predicted"/>
<evidence type="ECO:0000313" key="2">
    <source>
        <dbReference type="EMBL" id="BBC35243.1"/>
    </source>
</evidence>
<gene>
    <name evidence="1" type="ORF">SGFS_013420</name>
    <name evidence="2" type="ORF">SGFS_065370</name>
</gene>
<reference evidence="1 3" key="2">
    <citation type="journal article" date="2023" name="ChemBioChem">
        <title>Acyltransferase Domain Exchange between Two Independent Type I Polyketide Synthases in the Same Producer Strain of Macrolide Antibiotics.</title>
        <authorList>
            <person name="Kudo F."/>
            <person name="Kishikawa K."/>
            <person name="Tsuboi K."/>
            <person name="Kido T."/>
            <person name="Usui T."/>
            <person name="Hashimoto J."/>
            <person name="Shin-Ya K."/>
            <person name="Miyanaga A."/>
            <person name="Eguchi T."/>
        </authorList>
    </citation>
    <scope>NUCLEOTIDE SEQUENCE [LARGE SCALE GENOMIC DNA]</scope>
    <source>
        <strain evidence="1 3">A-8890</strain>
    </source>
</reference>
<evidence type="ECO:0000313" key="3">
    <source>
        <dbReference type="Proteomes" id="UP001321542"/>
    </source>
</evidence>
<accession>A0ABM7F2M5</accession>
<protein>
    <submittedName>
        <fullName evidence="1">Uncharacterized protein</fullName>
    </submittedName>
</protein>
<name>A0ABM7F2M5_9ACTN</name>
<reference evidence="1 3" key="1">
    <citation type="journal article" date="2010" name="ChemBioChem">
        <title>Cloning and characterization of the biosynthetic gene cluster of 16-membered macrolide antibiotic FD-891: involvement of a dual functional cytochrome P450 monooxygenase catalyzing epoxidation and hydroxylation.</title>
        <authorList>
            <person name="Kudo F."/>
            <person name="Motegi A."/>
            <person name="Mizoue K."/>
            <person name="Eguchi T."/>
        </authorList>
    </citation>
    <scope>NUCLEOTIDE SEQUENCE [LARGE SCALE GENOMIC DNA]</scope>
    <source>
        <strain evidence="1 3">A-8890</strain>
    </source>
</reference>
<dbReference type="EMBL" id="AP018448">
    <property type="protein sequence ID" value="BBC35243.1"/>
    <property type="molecule type" value="Genomic_DNA"/>
</dbReference>
<dbReference type="Proteomes" id="UP001321542">
    <property type="component" value="Chromosome"/>
</dbReference>
<organism evidence="1 3">
    <name type="scientific">Streptomyces graminofaciens</name>
    <dbReference type="NCBI Taxonomy" id="68212"/>
    <lineage>
        <taxon>Bacteria</taxon>
        <taxon>Bacillati</taxon>
        <taxon>Actinomycetota</taxon>
        <taxon>Actinomycetes</taxon>
        <taxon>Kitasatosporales</taxon>
        <taxon>Streptomycetaceae</taxon>
        <taxon>Streptomyces</taxon>
    </lineage>
</organism>